<dbReference type="Gene3D" id="3.30.700.10">
    <property type="entry name" value="Glycoprotein, Type 4 Pilin"/>
    <property type="match status" value="1"/>
</dbReference>
<keyword evidence="1" id="KW-1133">Transmembrane helix</keyword>
<name>A0A7X1N5K4_9BURK</name>
<comment type="caution">
    <text evidence="2">The sequence shown here is derived from an EMBL/GenBank/DDBJ whole genome shotgun (WGS) entry which is preliminary data.</text>
</comment>
<evidence type="ECO:0000256" key="1">
    <source>
        <dbReference type="SAM" id="Phobius"/>
    </source>
</evidence>
<dbReference type="Proteomes" id="UP000484381">
    <property type="component" value="Unassembled WGS sequence"/>
</dbReference>
<dbReference type="GO" id="GO:0043683">
    <property type="term" value="P:type IV pilus assembly"/>
    <property type="evidence" value="ECO:0007669"/>
    <property type="project" value="InterPro"/>
</dbReference>
<dbReference type="InterPro" id="IPR012902">
    <property type="entry name" value="N_methyl_site"/>
</dbReference>
<reference evidence="2 3" key="1">
    <citation type="submission" date="2019-10" db="EMBL/GenBank/DDBJ databases">
        <title>Paraburkholderia sp. isolated from nodules of Mimosa pudica from Brazilian Atlantic Forest soils.</title>
        <authorList>
            <person name="Paulitsch F."/>
            <person name="Hungria M."/>
            <person name="Dall'Agnol R."/>
        </authorList>
    </citation>
    <scope>NUCLEOTIDE SEQUENCE [LARGE SCALE GENOMIC DNA]</scope>
    <source>
        <strain evidence="2 3">CNPSo 3157</strain>
    </source>
</reference>
<evidence type="ECO:0000313" key="3">
    <source>
        <dbReference type="Proteomes" id="UP000484381"/>
    </source>
</evidence>
<dbReference type="Pfam" id="PF07963">
    <property type="entry name" value="N_methyl"/>
    <property type="match status" value="1"/>
</dbReference>
<organism evidence="2 3">
    <name type="scientific">Paraburkholderia franconis</name>
    <dbReference type="NCBI Taxonomy" id="2654983"/>
    <lineage>
        <taxon>Bacteria</taxon>
        <taxon>Pseudomonadati</taxon>
        <taxon>Pseudomonadota</taxon>
        <taxon>Betaproteobacteria</taxon>
        <taxon>Burkholderiales</taxon>
        <taxon>Burkholderiaceae</taxon>
        <taxon>Paraburkholderia</taxon>
    </lineage>
</organism>
<dbReference type="InterPro" id="IPR031982">
    <property type="entry name" value="PilE-like"/>
</dbReference>
<protein>
    <submittedName>
        <fullName evidence="2">Prepilin-type N-terminal cleavage/methylation domain-containing protein</fullName>
    </submittedName>
</protein>
<sequence>MALAIKQKSHAFSLLELVVAMAIAATLAVFAIPSYRAHIAKAHRMDAASALYRAAQFVESSAYVDGAPLPSGFDQAPQAGKAIYHLRILSADDLNGGYALEAQPIGNGPMADDACGTFILDATGTKSNRGSADAVADQCWSTR</sequence>
<dbReference type="NCBIfam" id="TIGR02532">
    <property type="entry name" value="IV_pilin_GFxxxE"/>
    <property type="match status" value="1"/>
</dbReference>
<evidence type="ECO:0000313" key="2">
    <source>
        <dbReference type="EMBL" id="MPW15740.1"/>
    </source>
</evidence>
<dbReference type="SUPFAM" id="SSF54523">
    <property type="entry name" value="Pili subunits"/>
    <property type="match status" value="1"/>
</dbReference>
<dbReference type="EMBL" id="WHNP01000002">
    <property type="protein sequence ID" value="MPW15740.1"/>
    <property type="molecule type" value="Genomic_DNA"/>
</dbReference>
<keyword evidence="1" id="KW-0472">Membrane</keyword>
<feature type="transmembrane region" description="Helical" evidence="1">
    <location>
        <begin position="12"/>
        <end position="35"/>
    </location>
</feature>
<accession>A0A7X1N5K4</accession>
<dbReference type="Pfam" id="PF16732">
    <property type="entry name" value="ComP_DUS"/>
    <property type="match status" value="1"/>
</dbReference>
<dbReference type="InterPro" id="IPR045584">
    <property type="entry name" value="Pilin-like"/>
</dbReference>
<dbReference type="AlphaFoldDB" id="A0A7X1N5K4"/>
<proteinExistence type="predicted"/>
<dbReference type="RefSeq" id="WP_152755136.1">
    <property type="nucleotide sequence ID" value="NZ_WHNP01000002.1"/>
</dbReference>
<keyword evidence="1" id="KW-0812">Transmembrane</keyword>
<gene>
    <name evidence="2" type="ORF">GCT13_02110</name>
</gene>
<keyword evidence="3" id="KW-1185">Reference proteome</keyword>